<sequence>MKKFDIKPIIDAIEIKLKNTKKPDSTGLFFSLDKMYYETHVSSYDRTGNLFIRTYNIFYSEDVFMIDINLDEGIVLMYIEDVQSTEQRNGTLPIAATEEEFLQYQFIEDTFGIDFDTYQSIMRVYELYEDYVIGRY</sequence>
<dbReference type="GeneID" id="22111576"/>
<gene>
    <name evidence="1" type="primary">536</name>
    <name evidence="1" type="ORF">PBI_121Q_536</name>
</gene>
<dbReference type="KEGG" id="vg:22111576"/>
<reference evidence="1 2" key="1">
    <citation type="submission" date="2014-09" db="EMBL/GenBank/DDBJ databases">
        <authorList>
            <person name="Lapin J.S."/>
            <person name="Pope W.H."/>
            <person name="Hua J."/>
            <person name="Ford M.E."/>
            <person name="Conway J.F."/>
            <person name="Hatfull G.F."/>
            <person name="Hendrix R.W."/>
        </authorList>
    </citation>
    <scope>NUCLEOTIDE SEQUENCE [LARGE SCALE GENOMIC DNA]</scope>
</reference>
<protein>
    <submittedName>
        <fullName evidence="1">Uncharacterized protein</fullName>
    </submittedName>
</protein>
<accession>A0A097EYC3</accession>
<name>A0A097EYC3_9CAUD</name>
<organism evidence="1 2">
    <name type="scientific">Escherichia phage 121Q</name>
    <dbReference type="NCBI Taxonomy" id="1555202"/>
    <lineage>
        <taxon>Viruses</taxon>
        <taxon>Duplodnaviria</taxon>
        <taxon>Heunggongvirae</taxon>
        <taxon>Uroviricota</taxon>
        <taxon>Caudoviricetes</taxon>
        <taxon>Asteriusvirus</taxon>
        <taxon>Asteriusvirus av121Q</taxon>
    </lineage>
</organism>
<dbReference type="RefSeq" id="YP_009102123.1">
    <property type="nucleotide sequence ID" value="NC_025447.1"/>
</dbReference>
<proteinExistence type="predicted"/>
<keyword evidence="2" id="KW-1185">Reference proteome</keyword>
<dbReference type="EMBL" id="KM507819">
    <property type="protein sequence ID" value="AIT14426.1"/>
    <property type="molecule type" value="Genomic_DNA"/>
</dbReference>
<dbReference type="Proteomes" id="UP000029889">
    <property type="component" value="Segment"/>
</dbReference>
<evidence type="ECO:0000313" key="2">
    <source>
        <dbReference type="Proteomes" id="UP000029889"/>
    </source>
</evidence>
<evidence type="ECO:0000313" key="1">
    <source>
        <dbReference type="EMBL" id="AIT14426.1"/>
    </source>
</evidence>